<evidence type="ECO:0000259" key="1">
    <source>
        <dbReference type="Pfam" id="PF00535"/>
    </source>
</evidence>
<dbReference type="EMBL" id="JAUHPW010000003">
    <property type="protein sequence ID" value="MDN4475167.1"/>
    <property type="molecule type" value="Genomic_DNA"/>
</dbReference>
<dbReference type="Gene3D" id="3.90.550.10">
    <property type="entry name" value="Spore Coat Polysaccharide Biosynthesis Protein SpsA, Chain A"/>
    <property type="match status" value="1"/>
</dbReference>
<dbReference type="Proteomes" id="UP001172728">
    <property type="component" value="Unassembled WGS sequence"/>
</dbReference>
<keyword evidence="3" id="KW-1185">Reference proteome</keyword>
<protein>
    <submittedName>
        <fullName evidence="2">Glycosyltransferase family A protein</fullName>
        <ecNumber evidence="2">2.4.-.-</ecNumber>
    </submittedName>
</protein>
<name>A0ABT8G7Y6_9MICO</name>
<proteinExistence type="predicted"/>
<keyword evidence="2" id="KW-0328">Glycosyltransferase</keyword>
<organism evidence="2 3">
    <name type="scientific">Demequina litoralis</name>
    <dbReference type="NCBI Taxonomy" id="3051660"/>
    <lineage>
        <taxon>Bacteria</taxon>
        <taxon>Bacillati</taxon>
        <taxon>Actinomycetota</taxon>
        <taxon>Actinomycetes</taxon>
        <taxon>Micrococcales</taxon>
        <taxon>Demequinaceae</taxon>
        <taxon>Demequina</taxon>
    </lineage>
</organism>
<dbReference type="SUPFAM" id="SSF53448">
    <property type="entry name" value="Nucleotide-diphospho-sugar transferases"/>
    <property type="match status" value="1"/>
</dbReference>
<evidence type="ECO:0000313" key="3">
    <source>
        <dbReference type="Proteomes" id="UP001172728"/>
    </source>
</evidence>
<dbReference type="GO" id="GO:0016757">
    <property type="term" value="F:glycosyltransferase activity"/>
    <property type="evidence" value="ECO:0007669"/>
    <property type="project" value="UniProtKB-KW"/>
</dbReference>
<dbReference type="RefSeq" id="WP_301131618.1">
    <property type="nucleotide sequence ID" value="NZ_JAUHPW010000003.1"/>
</dbReference>
<dbReference type="InterPro" id="IPR029044">
    <property type="entry name" value="Nucleotide-diphossugar_trans"/>
</dbReference>
<reference evidence="2" key="1">
    <citation type="submission" date="2023-06" db="EMBL/GenBank/DDBJ databases">
        <title>Sysu t00192.</title>
        <authorList>
            <person name="Gao L."/>
            <person name="Fang B.-Z."/>
            <person name="Li W.-J."/>
        </authorList>
    </citation>
    <scope>NUCLEOTIDE SEQUENCE</scope>
    <source>
        <strain evidence="2">SYSU T00192</strain>
    </source>
</reference>
<dbReference type="InterPro" id="IPR001173">
    <property type="entry name" value="Glyco_trans_2-like"/>
</dbReference>
<dbReference type="CDD" id="cd00761">
    <property type="entry name" value="Glyco_tranf_GTA_type"/>
    <property type="match status" value="1"/>
</dbReference>
<feature type="domain" description="Glycosyltransferase 2-like" evidence="1">
    <location>
        <begin position="8"/>
        <end position="138"/>
    </location>
</feature>
<keyword evidence="2" id="KW-0808">Transferase</keyword>
<dbReference type="PANTHER" id="PTHR43685">
    <property type="entry name" value="GLYCOSYLTRANSFERASE"/>
    <property type="match status" value="1"/>
</dbReference>
<gene>
    <name evidence="2" type="ORF">QQX09_04750</name>
</gene>
<sequence>MPFDRSVSVIIPVHNGADFIGTALQSLERQVSDPARMQVVIIDDGSTDRTGDIAREFGDRLGEMVILRNESPQSVGTARVQGLKAADREYIAFLDADDWMAPGRLDHLMARCDELGVDFVRTDHVRAFETGQPREIHRAPEGRRDVPIAARDAILPTNHASLVDYPFPWAGIFHRRLVDDGRLAYDEGLHSFEDRVAIWRLALSDATVAVVDAPWIVYRRDVGTSLTQVFDRRQLAFIDGFALVRDLVMARDEDRVFEAKVIRQFLAIAAHHVARDRGMSHADRRLLRASIREFATTLDREPLAKEWEAIGMARRSQLGPAILPVLKEKASA</sequence>
<dbReference type="PANTHER" id="PTHR43685:SF2">
    <property type="entry name" value="GLYCOSYLTRANSFERASE 2-LIKE DOMAIN-CONTAINING PROTEIN"/>
    <property type="match status" value="1"/>
</dbReference>
<dbReference type="Pfam" id="PF00535">
    <property type="entry name" value="Glycos_transf_2"/>
    <property type="match status" value="1"/>
</dbReference>
<dbReference type="EC" id="2.4.-.-" evidence="2"/>
<dbReference type="InterPro" id="IPR050834">
    <property type="entry name" value="Glycosyltransf_2"/>
</dbReference>
<evidence type="ECO:0000313" key="2">
    <source>
        <dbReference type="EMBL" id="MDN4475167.1"/>
    </source>
</evidence>
<comment type="caution">
    <text evidence="2">The sequence shown here is derived from an EMBL/GenBank/DDBJ whole genome shotgun (WGS) entry which is preliminary data.</text>
</comment>
<accession>A0ABT8G7Y6</accession>